<reference evidence="2" key="1">
    <citation type="submission" date="2020-11" db="EMBL/GenBank/DDBJ databases">
        <authorList>
            <person name="Tran Van P."/>
        </authorList>
    </citation>
    <scope>NUCLEOTIDE SEQUENCE</scope>
</reference>
<feature type="compositionally biased region" description="Polar residues" evidence="1">
    <location>
        <begin position="121"/>
        <end position="134"/>
    </location>
</feature>
<name>A0A7R9I3U6_9NEOP</name>
<feature type="region of interest" description="Disordered" evidence="1">
    <location>
        <begin position="96"/>
        <end position="140"/>
    </location>
</feature>
<dbReference type="EMBL" id="OD568009">
    <property type="protein sequence ID" value="CAD7446434.1"/>
    <property type="molecule type" value="Genomic_DNA"/>
</dbReference>
<protein>
    <submittedName>
        <fullName evidence="2">Uncharacterized protein</fullName>
    </submittedName>
</protein>
<accession>A0A7R9I3U6</accession>
<evidence type="ECO:0000256" key="1">
    <source>
        <dbReference type="SAM" id="MobiDB-lite"/>
    </source>
</evidence>
<organism evidence="2">
    <name type="scientific">Timema bartmani</name>
    <dbReference type="NCBI Taxonomy" id="61472"/>
    <lineage>
        <taxon>Eukaryota</taxon>
        <taxon>Metazoa</taxon>
        <taxon>Ecdysozoa</taxon>
        <taxon>Arthropoda</taxon>
        <taxon>Hexapoda</taxon>
        <taxon>Insecta</taxon>
        <taxon>Pterygota</taxon>
        <taxon>Neoptera</taxon>
        <taxon>Polyneoptera</taxon>
        <taxon>Phasmatodea</taxon>
        <taxon>Timematodea</taxon>
        <taxon>Timematoidea</taxon>
        <taxon>Timematidae</taxon>
        <taxon>Timema</taxon>
    </lineage>
</organism>
<sequence>MSWDLGKLNIEEVKPHFRGGKVERHLGTQQFTRPRFKPRSPRSRQSSLTRLTRAMLWPLLVLSHVLLVTSRPYSPAIGQVVDDVTWNNLLQQQWMENPSSERETENPDPPGEIGVIRPALNSRTTRPNETSSPYTRFPPLFPSTPQPISRSFYSLAHTRAQERDFSEEAGFGCVGALASIHNESEQPCRALRPSSPHGASSARDGLRFCRDQRHLAAARTTTEVGPALTVVHTSSLLYRDQAVTLVEELGHSHAVISQYGPDTFLKNQLAALYSGTFLKNQLAAFYSGTILKNLLAASVT</sequence>
<dbReference type="AlphaFoldDB" id="A0A7R9I3U6"/>
<evidence type="ECO:0000313" key="2">
    <source>
        <dbReference type="EMBL" id="CAD7446434.1"/>
    </source>
</evidence>
<proteinExistence type="predicted"/>
<gene>
    <name evidence="2" type="ORF">TBIB3V08_LOCUS8765</name>
</gene>